<evidence type="ECO:0000256" key="1">
    <source>
        <dbReference type="ARBA" id="ARBA00004651"/>
    </source>
</evidence>
<keyword evidence="4 6" id="KW-1133">Transmembrane helix</keyword>
<comment type="caution">
    <text evidence="7">The sequence shown here is derived from an EMBL/GenBank/DDBJ whole genome shotgun (WGS) entry which is preliminary data.</text>
</comment>
<dbReference type="Pfam" id="PF03739">
    <property type="entry name" value="LptF_LptG"/>
    <property type="match status" value="1"/>
</dbReference>
<feature type="transmembrane region" description="Helical" evidence="6">
    <location>
        <begin position="12"/>
        <end position="33"/>
    </location>
</feature>
<keyword evidence="2" id="KW-1003">Cell membrane</keyword>
<feature type="transmembrane region" description="Helical" evidence="6">
    <location>
        <begin position="279"/>
        <end position="297"/>
    </location>
</feature>
<evidence type="ECO:0000256" key="3">
    <source>
        <dbReference type="ARBA" id="ARBA00022692"/>
    </source>
</evidence>
<comment type="subcellular location">
    <subcellularLocation>
        <location evidence="1">Cell membrane</location>
        <topology evidence="1">Multi-pass membrane protein</topology>
    </subcellularLocation>
</comment>
<feature type="transmembrane region" description="Helical" evidence="6">
    <location>
        <begin position="100"/>
        <end position="119"/>
    </location>
</feature>
<reference evidence="7 8" key="1">
    <citation type="submission" date="2021-03" db="EMBL/GenBank/DDBJ databases">
        <title>Fibrella sp. HMF5405 genome sequencing and assembly.</title>
        <authorList>
            <person name="Kang H."/>
            <person name="Kim H."/>
            <person name="Bae S."/>
            <person name="Joh K."/>
        </authorList>
    </citation>
    <scope>NUCLEOTIDE SEQUENCE [LARGE SCALE GENOMIC DNA]</scope>
    <source>
        <strain evidence="7 8">HMF5405</strain>
    </source>
</reference>
<sequence length="360" mass="41187">MKKLDWYILKRFLQTYFFVVLLIVLIVCVVDYTEKVDDFRKRSAPGAAIFFDYYLNFIPHWANMISPLMVFIATVFLTSQLASRSEIIAILSSGVSFIRLLYPYVLGSLILAGVSYYMVNYLIPKANKTRIGFELKYTKDAYTYTGRNVHMKLAPNVYAYLESYNNLNNTGYKFTLEEVDGNQLRQKLSADRIEWDTKKGKWSIYDYQVRKFDAQQHETLTPPVTRTDSTLNMKPSDFDSDFSLFETLTKPELESYIALIQSRGADGVQTYLLEKYTRATRPFAIVILTVIGVIMSARKSRRGVGWQVALGFILAFVYILFYMLAKGVAESGAISPVLAVWLPNLIFAGIGVLLYNTIPR</sequence>
<dbReference type="EMBL" id="JAFMYW010000005">
    <property type="protein sequence ID" value="MBO0950323.1"/>
    <property type="molecule type" value="Genomic_DNA"/>
</dbReference>
<keyword evidence="8" id="KW-1185">Reference proteome</keyword>
<keyword evidence="5 6" id="KW-0472">Membrane</keyword>
<evidence type="ECO:0000256" key="5">
    <source>
        <dbReference type="ARBA" id="ARBA00023136"/>
    </source>
</evidence>
<gene>
    <name evidence="7" type="ORF">J2I46_17140</name>
</gene>
<evidence type="ECO:0000256" key="4">
    <source>
        <dbReference type="ARBA" id="ARBA00022989"/>
    </source>
</evidence>
<protein>
    <submittedName>
        <fullName evidence="7">LptF/LptG family permease</fullName>
    </submittedName>
</protein>
<keyword evidence="3 6" id="KW-0812">Transmembrane</keyword>
<dbReference type="PANTHER" id="PTHR33529">
    <property type="entry name" value="SLR0882 PROTEIN-RELATED"/>
    <property type="match status" value="1"/>
</dbReference>
<evidence type="ECO:0000256" key="6">
    <source>
        <dbReference type="SAM" id="Phobius"/>
    </source>
</evidence>
<evidence type="ECO:0000256" key="2">
    <source>
        <dbReference type="ARBA" id="ARBA00022475"/>
    </source>
</evidence>
<feature type="transmembrane region" description="Helical" evidence="6">
    <location>
        <begin position="53"/>
        <end position="79"/>
    </location>
</feature>
<evidence type="ECO:0000313" key="8">
    <source>
        <dbReference type="Proteomes" id="UP000664628"/>
    </source>
</evidence>
<dbReference type="PANTHER" id="PTHR33529:SF8">
    <property type="entry name" value="PERMEASE, YJGP_YJGQ FAMILY"/>
    <property type="match status" value="1"/>
</dbReference>
<name>A0ABS3JLJ7_9BACT</name>
<organism evidence="7 8">
    <name type="scientific">Fibrella forsythiae</name>
    <dbReference type="NCBI Taxonomy" id="2817061"/>
    <lineage>
        <taxon>Bacteria</taxon>
        <taxon>Pseudomonadati</taxon>
        <taxon>Bacteroidota</taxon>
        <taxon>Cytophagia</taxon>
        <taxon>Cytophagales</taxon>
        <taxon>Spirosomataceae</taxon>
        <taxon>Fibrella</taxon>
    </lineage>
</organism>
<dbReference type="InterPro" id="IPR005495">
    <property type="entry name" value="LptG/LptF_permease"/>
</dbReference>
<feature type="transmembrane region" description="Helical" evidence="6">
    <location>
        <begin position="337"/>
        <end position="358"/>
    </location>
</feature>
<accession>A0ABS3JLJ7</accession>
<dbReference type="RefSeq" id="WP_207330282.1">
    <property type="nucleotide sequence ID" value="NZ_JAFMYW010000005.1"/>
</dbReference>
<evidence type="ECO:0000313" key="7">
    <source>
        <dbReference type="EMBL" id="MBO0950323.1"/>
    </source>
</evidence>
<feature type="transmembrane region" description="Helical" evidence="6">
    <location>
        <begin position="304"/>
        <end position="325"/>
    </location>
</feature>
<dbReference type="Proteomes" id="UP000664628">
    <property type="component" value="Unassembled WGS sequence"/>
</dbReference>
<proteinExistence type="predicted"/>